<dbReference type="EMBL" id="JAHRHJ020003687">
    <property type="protein sequence ID" value="KAH9291324.1"/>
    <property type="molecule type" value="Genomic_DNA"/>
</dbReference>
<dbReference type="OMA" id="THPCWQS"/>
<gene>
    <name evidence="3" type="ORF">KI387_043482</name>
</gene>
<feature type="region of interest" description="Disordered" evidence="1">
    <location>
        <begin position="81"/>
        <end position="105"/>
    </location>
</feature>
<organism evidence="3 4">
    <name type="scientific">Taxus chinensis</name>
    <name type="common">Chinese yew</name>
    <name type="synonym">Taxus wallichiana var. chinensis</name>
    <dbReference type="NCBI Taxonomy" id="29808"/>
    <lineage>
        <taxon>Eukaryota</taxon>
        <taxon>Viridiplantae</taxon>
        <taxon>Streptophyta</taxon>
        <taxon>Embryophyta</taxon>
        <taxon>Tracheophyta</taxon>
        <taxon>Spermatophyta</taxon>
        <taxon>Pinopsida</taxon>
        <taxon>Pinidae</taxon>
        <taxon>Conifers II</taxon>
        <taxon>Cupressales</taxon>
        <taxon>Taxaceae</taxon>
        <taxon>Taxus</taxon>
    </lineage>
</organism>
<evidence type="ECO:0000313" key="4">
    <source>
        <dbReference type="Proteomes" id="UP000824469"/>
    </source>
</evidence>
<proteinExistence type="predicted"/>
<dbReference type="FunFam" id="3.90.550.50:FF:000006">
    <property type="entry name" value="Fringe-related protein-like"/>
    <property type="match status" value="1"/>
</dbReference>
<dbReference type="Proteomes" id="UP000824469">
    <property type="component" value="Unassembled WGS sequence"/>
</dbReference>
<sequence>MSRKDQEESGRGRTNMCEMMRQLCWKGSGAVVLGWGFYVVFLVLSTHPCWQSSDCWAALIIGSQSANKFAVTRPSVNFTAGTLNGKQSGNGSVNSTAGTLNGKENGNGSVISTAGTVNGNGTGVGIIGNGSATGLEHIMFGIAASTEKWKWRKEYIDLWWQPGKSRGYVWLDRPTPEPWPADSPPFRISEDTSRFQFTHPNGYRSAIRVSRIVSETFRMGLPDVRWFVMGDDDTVFFTDNLVKVLGKYDHNQYYYIGSNSECAEQNAVHSFHMAYGGGGFAISYPLAKALANVQDECLGRYSALYGSDQRIHACLAELGVPLTKEPGFHQMDVHGSLLGILAAHPLTPLVSLHHLDAVAPVFPSMTRVGALRHLMKAAQADPDRLVQQSICYDRKRKWTVSVSWGYSLQIYSRVLLPRILEYPLETFGFWRGWARFPFVFNTRPLSKDPCENPTVLYMETVLNAGSKQIASSYTTPAGLDKMRCNSTVNNPDEIKRVTVVSDKMYADWTKAPRRHCCDVVSSTKYGMELNIRSCKDGESMSPP</sequence>
<dbReference type="AlphaFoldDB" id="A0AA38F3R9"/>
<evidence type="ECO:0000256" key="1">
    <source>
        <dbReference type="SAM" id="MobiDB-lite"/>
    </source>
</evidence>
<protein>
    <submittedName>
        <fullName evidence="3">Uncharacterized protein</fullName>
    </submittedName>
</protein>
<keyword evidence="2" id="KW-1133">Transmembrane helix</keyword>
<keyword evidence="4" id="KW-1185">Reference proteome</keyword>
<name>A0AA38F3R9_TAXCH</name>
<evidence type="ECO:0000313" key="3">
    <source>
        <dbReference type="EMBL" id="KAH9291324.1"/>
    </source>
</evidence>
<dbReference type="InterPro" id="IPR006740">
    <property type="entry name" value="DUF604"/>
</dbReference>
<dbReference type="Gene3D" id="3.90.550.50">
    <property type="match status" value="1"/>
</dbReference>
<keyword evidence="2" id="KW-0472">Membrane</keyword>
<reference evidence="3 4" key="1">
    <citation type="journal article" date="2021" name="Nat. Plants">
        <title>The Taxus genome provides insights into paclitaxel biosynthesis.</title>
        <authorList>
            <person name="Xiong X."/>
            <person name="Gou J."/>
            <person name="Liao Q."/>
            <person name="Li Y."/>
            <person name="Zhou Q."/>
            <person name="Bi G."/>
            <person name="Li C."/>
            <person name="Du R."/>
            <person name="Wang X."/>
            <person name="Sun T."/>
            <person name="Guo L."/>
            <person name="Liang H."/>
            <person name="Lu P."/>
            <person name="Wu Y."/>
            <person name="Zhang Z."/>
            <person name="Ro D.K."/>
            <person name="Shang Y."/>
            <person name="Huang S."/>
            <person name="Yan J."/>
        </authorList>
    </citation>
    <scope>NUCLEOTIDE SEQUENCE [LARGE SCALE GENOMIC DNA]</scope>
    <source>
        <strain evidence="3">Ta-2019</strain>
    </source>
</reference>
<feature type="transmembrane region" description="Helical" evidence="2">
    <location>
        <begin position="23"/>
        <end position="44"/>
    </location>
</feature>
<comment type="caution">
    <text evidence="3">The sequence shown here is derived from an EMBL/GenBank/DDBJ whole genome shotgun (WGS) entry which is preliminary data.</text>
</comment>
<evidence type="ECO:0000256" key="2">
    <source>
        <dbReference type="SAM" id="Phobius"/>
    </source>
</evidence>
<keyword evidence="2" id="KW-0812">Transmembrane</keyword>
<dbReference type="Pfam" id="PF04646">
    <property type="entry name" value="DUF604"/>
    <property type="match status" value="1"/>
</dbReference>
<accession>A0AA38F3R9</accession>
<dbReference type="PANTHER" id="PTHR10811">
    <property type="entry name" value="FRINGE-RELATED"/>
    <property type="match status" value="1"/>
</dbReference>